<organism evidence="1">
    <name type="scientific">Flexilinea flocculi</name>
    <dbReference type="NCBI Taxonomy" id="1678840"/>
    <lineage>
        <taxon>Bacteria</taxon>
        <taxon>Bacillati</taxon>
        <taxon>Chloroflexota</taxon>
        <taxon>Anaerolineae</taxon>
        <taxon>Anaerolineales</taxon>
        <taxon>Anaerolineaceae</taxon>
        <taxon>Flexilinea</taxon>
    </lineage>
</organism>
<dbReference type="InterPro" id="IPR008228">
    <property type="entry name" value="UCP006173"/>
</dbReference>
<dbReference type="PANTHER" id="PTHR37421:SF1">
    <property type="entry name" value="UPF0260 PROTEIN YCGN"/>
    <property type="match status" value="1"/>
</dbReference>
<accession>A0A0S7BX91</accession>
<dbReference type="STRING" id="1678840.ATC1_131566"/>
<dbReference type="Proteomes" id="UP000053370">
    <property type="component" value="Unassembled WGS sequence"/>
</dbReference>
<name>A0A0S7BX91_9CHLR</name>
<dbReference type="InterPro" id="IPR005358">
    <property type="entry name" value="Puta_zinc/iron-chelating_dom"/>
</dbReference>
<dbReference type="AlphaFoldDB" id="A0A0S7BX91"/>
<evidence type="ECO:0000313" key="2">
    <source>
        <dbReference type="Proteomes" id="UP000053370"/>
    </source>
</evidence>
<evidence type="ECO:0000313" key="1">
    <source>
        <dbReference type="EMBL" id="GAP41574.1"/>
    </source>
</evidence>
<dbReference type="PANTHER" id="PTHR37421">
    <property type="entry name" value="UPF0260 PROTEIN YCGN"/>
    <property type="match status" value="1"/>
</dbReference>
<protein>
    <submittedName>
        <fullName evidence="1">Uncharacterized cysteine cluster protein YcgN, CxxCxxCC family</fullName>
    </submittedName>
</protein>
<gene>
    <name evidence="1" type="ORF">ATC1_131566</name>
</gene>
<proteinExistence type="predicted"/>
<sequence length="169" mass="19764">MMNKIDLRLFFTEEEWEKICDHCGICCLYKIEDYDTGEYIYTRIACPFLDIEKGNCISYLDRFHKMPTCAKISAETLEIAHIWMPRHCAYRCLYERRPLPPWHPLFTQGNEQSNAQLLSKITALVTAENDIEMCSKEKILSIRKSAIQMNPGKKIEKQLVANVIKDIKI</sequence>
<keyword evidence="2" id="KW-1185">Reference proteome</keyword>
<dbReference type="EMBL" id="DF968181">
    <property type="protein sequence ID" value="GAP41574.1"/>
    <property type="molecule type" value="Genomic_DNA"/>
</dbReference>
<dbReference type="Pfam" id="PF03692">
    <property type="entry name" value="CxxCxxCC"/>
    <property type="match status" value="1"/>
</dbReference>
<reference evidence="1" key="1">
    <citation type="journal article" date="2015" name="Genome Announc.">
        <title>Draft Genome Sequence of Anaerolineae Strain TC1, a Novel Isolate from a Methanogenic Wastewater Treatment System.</title>
        <authorList>
            <person name="Matsuura N."/>
            <person name="Tourlousse D.M."/>
            <person name="Sun L."/>
            <person name="Toyonaga M."/>
            <person name="Kuroda K."/>
            <person name="Ohashi A."/>
            <person name="Cruz R."/>
            <person name="Yamaguchi T."/>
            <person name="Sekiguchi Y."/>
        </authorList>
    </citation>
    <scope>NUCLEOTIDE SEQUENCE [LARGE SCALE GENOMIC DNA]</scope>
    <source>
        <strain evidence="1">TC1</strain>
    </source>
</reference>